<dbReference type="CDD" id="cd02440">
    <property type="entry name" value="AdoMet_MTases"/>
    <property type="match status" value="1"/>
</dbReference>
<protein>
    <submittedName>
        <fullName evidence="2">Class I SAM-dependent methyltransferase</fullName>
    </submittedName>
</protein>
<gene>
    <name evidence="2" type="ORF">GWC95_03930</name>
</gene>
<keyword evidence="3" id="KW-1185">Reference proteome</keyword>
<sequence length="230" mass="26881">MSKKKKTRYQDYVIKDGRLVGRFEEMYRDHTDPWHQSSREIFSSEKAVGINLIQRLQRNMYIQKAVELGCGFGEYTARIARTGLQTHGLDISETAIAKARERHAGMLSTGRLNFSVARFDDFDFLASYKPDIIVMPEITWYVLDDLAGFIQFLKEKLPDTFLLHMLMTYELGVQAYGKNYFTNLEEILLFFNMKYLESGKVNLITGGSRTWFLGTNNEQYYQKWLKEAEQ</sequence>
<keyword evidence="2" id="KW-0489">Methyltransferase</keyword>
<dbReference type="InterPro" id="IPR029063">
    <property type="entry name" value="SAM-dependent_MTases_sf"/>
</dbReference>
<comment type="caution">
    <text evidence="2">The sequence shown here is derived from an EMBL/GenBank/DDBJ whole genome shotgun (WGS) entry which is preliminary data.</text>
</comment>
<organism evidence="2 3">
    <name type="scientific">Sediminibacterium roseum</name>
    <dbReference type="NCBI Taxonomy" id="1978412"/>
    <lineage>
        <taxon>Bacteria</taxon>
        <taxon>Pseudomonadati</taxon>
        <taxon>Bacteroidota</taxon>
        <taxon>Chitinophagia</taxon>
        <taxon>Chitinophagales</taxon>
        <taxon>Chitinophagaceae</taxon>
        <taxon>Sediminibacterium</taxon>
    </lineage>
</organism>
<feature type="domain" description="Methyltransferase" evidence="1">
    <location>
        <begin position="66"/>
        <end position="146"/>
    </location>
</feature>
<dbReference type="Gene3D" id="3.40.50.150">
    <property type="entry name" value="Vaccinia Virus protein VP39"/>
    <property type="match status" value="1"/>
</dbReference>
<evidence type="ECO:0000313" key="3">
    <source>
        <dbReference type="Proteomes" id="UP000753802"/>
    </source>
</evidence>
<dbReference type="Proteomes" id="UP000753802">
    <property type="component" value="Unassembled WGS sequence"/>
</dbReference>
<reference evidence="2 3" key="1">
    <citation type="submission" date="2020-01" db="EMBL/GenBank/DDBJ databases">
        <title>Genome analysis.</title>
        <authorList>
            <person name="Wu S."/>
            <person name="Wang G."/>
        </authorList>
    </citation>
    <scope>NUCLEOTIDE SEQUENCE [LARGE SCALE GENOMIC DNA]</scope>
    <source>
        <strain evidence="2 3">SYL130</strain>
    </source>
</reference>
<dbReference type="GO" id="GO:0032259">
    <property type="term" value="P:methylation"/>
    <property type="evidence" value="ECO:0007669"/>
    <property type="project" value="UniProtKB-KW"/>
</dbReference>
<dbReference type="RefSeq" id="WP_161817356.1">
    <property type="nucleotide sequence ID" value="NZ_JAACJS010000002.1"/>
</dbReference>
<keyword evidence="2" id="KW-0808">Transferase</keyword>
<proteinExistence type="predicted"/>
<dbReference type="GO" id="GO:0008168">
    <property type="term" value="F:methyltransferase activity"/>
    <property type="evidence" value="ECO:0007669"/>
    <property type="project" value="UniProtKB-KW"/>
</dbReference>
<evidence type="ECO:0000259" key="1">
    <source>
        <dbReference type="Pfam" id="PF13649"/>
    </source>
</evidence>
<dbReference type="InterPro" id="IPR041698">
    <property type="entry name" value="Methyltransf_25"/>
</dbReference>
<dbReference type="EMBL" id="JAACJS010000002">
    <property type="protein sequence ID" value="NCI49057.1"/>
    <property type="molecule type" value="Genomic_DNA"/>
</dbReference>
<dbReference type="Pfam" id="PF13649">
    <property type="entry name" value="Methyltransf_25"/>
    <property type="match status" value="1"/>
</dbReference>
<accession>A0ABW9ZRG3</accession>
<name>A0ABW9ZRG3_9BACT</name>
<dbReference type="SUPFAM" id="SSF53335">
    <property type="entry name" value="S-adenosyl-L-methionine-dependent methyltransferases"/>
    <property type="match status" value="1"/>
</dbReference>
<evidence type="ECO:0000313" key="2">
    <source>
        <dbReference type="EMBL" id="NCI49057.1"/>
    </source>
</evidence>